<accession>A0A0D2USJ5</accession>
<gene>
    <name evidence="1" type="ORF">B456_009G230900</name>
</gene>
<evidence type="ECO:0000313" key="2">
    <source>
        <dbReference type="Proteomes" id="UP000032304"/>
    </source>
</evidence>
<dbReference type="AlphaFoldDB" id="A0A0D2USJ5"/>
<protein>
    <submittedName>
        <fullName evidence="1">Uncharacterized protein</fullName>
    </submittedName>
</protein>
<dbReference type="Gramene" id="KJB58925">
    <property type="protein sequence ID" value="KJB58925"/>
    <property type="gene ID" value="B456_009G230900"/>
</dbReference>
<name>A0A0D2USJ5_GOSRA</name>
<dbReference type="Proteomes" id="UP000032304">
    <property type="component" value="Chromosome 9"/>
</dbReference>
<sequence length="68" mass="7744">MPKSFIEQDFTTINLLKRLQISEKTYNTRYTLKSQSELEDHESLSPNIKSPHISLYALSGTTPNMKGA</sequence>
<evidence type="ECO:0000313" key="1">
    <source>
        <dbReference type="EMBL" id="KJB58925.1"/>
    </source>
</evidence>
<keyword evidence="2" id="KW-1185">Reference proteome</keyword>
<proteinExistence type="predicted"/>
<reference evidence="1 2" key="1">
    <citation type="journal article" date="2012" name="Nature">
        <title>Repeated polyploidization of Gossypium genomes and the evolution of spinnable cotton fibres.</title>
        <authorList>
            <person name="Paterson A.H."/>
            <person name="Wendel J.F."/>
            <person name="Gundlach H."/>
            <person name="Guo H."/>
            <person name="Jenkins J."/>
            <person name="Jin D."/>
            <person name="Llewellyn D."/>
            <person name="Showmaker K.C."/>
            <person name="Shu S."/>
            <person name="Udall J."/>
            <person name="Yoo M.J."/>
            <person name="Byers R."/>
            <person name="Chen W."/>
            <person name="Doron-Faigenboim A."/>
            <person name="Duke M.V."/>
            <person name="Gong L."/>
            <person name="Grimwood J."/>
            <person name="Grover C."/>
            <person name="Grupp K."/>
            <person name="Hu G."/>
            <person name="Lee T.H."/>
            <person name="Li J."/>
            <person name="Lin L."/>
            <person name="Liu T."/>
            <person name="Marler B.S."/>
            <person name="Page J.T."/>
            <person name="Roberts A.W."/>
            <person name="Romanel E."/>
            <person name="Sanders W.S."/>
            <person name="Szadkowski E."/>
            <person name="Tan X."/>
            <person name="Tang H."/>
            <person name="Xu C."/>
            <person name="Wang J."/>
            <person name="Wang Z."/>
            <person name="Zhang D."/>
            <person name="Zhang L."/>
            <person name="Ashrafi H."/>
            <person name="Bedon F."/>
            <person name="Bowers J.E."/>
            <person name="Brubaker C.L."/>
            <person name="Chee P.W."/>
            <person name="Das S."/>
            <person name="Gingle A.R."/>
            <person name="Haigler C.H."/>
            <person name="Harker D."/>
            <person name="Hoffmann L.V."/>
            <person name="Hovav R."/>
            <person name="Jones D.C."/>
            <person name="Lemke C."/>
            <person name="Mansoor S."/>
            <person name="ur Rahman M."/>
            <person name="Rainville L.N."/>
            <person name="Rambani A."/>
            <person name="Reddy U.K."/>
            <person name="Rong J.K."/>
            <person name="Saranga Y."/>
            <person name="Scheffler B.E."/>
            <person name="Scheffler J.A."/>
            <person name="Stelly D.M."/>
            <person name="Triplett B.A."/>
            <person name="Van Deynze A."/>
            <person name="Vaslin M.F."/>
            <person name="Waghmare V.N."/>
            <person name="Walford S.A."/>
            <person name="Wright R.J."/>
            <person name="Zaki E.A."/>
            <person name="Zhang T."/>
            <person name="Dennis E.S."/>
            <person name="Mayer K.F."/>
            <person name="Peterson D.G."/>
            <person name="Rokhsar D.S."/>
            <person name="Wang X."/>
            <person name="Schmutz J."/>
        </authorList>
    </citation>
    <scope>NUCLEOTIDE SEQUENCE [LARGE SCALE GENOMIC DNA]</scope>
</reference>
<organism evidence="1 2">
    <name type="scientific">Gossypium raimondii</name>
    <name type="common">Peruvian cotton</name>
    <name type="synonym">Gossypium klotzschianum subsp. raimondii</name>
    <dbReference type="NCBI Taxonomy" id="29730"/>
    <lineage>
        <taxon>Eukaryota</taxon>
        <taxon>Viridiplantae</taxon>
        <taxon>Streptophyta</taxon>
        <taxon>Embryophyta</taxon>
        <taxon>Tracheophyta</taxon>
        <taxon>Spermatophyta</taxon>
        <taxon>Magnoliopsida</taxon>
        <taxon>eudicotyledons</taxon>
        <taxon>Gunneridae</taxon>
        <taxon>Pentapetalae</taxon>
        <taxon>rosids</taxon>
        <taxon>malvids</taxon>
        <taxon>Malvales</taxon>
        <taxon>Malvaceae</taxon>
        <taxon>Malvoideae</taxon>
        <taxon>Gossypium</taxon>
    </lineage>
</organism>
<dbReference type="EMBL" id="CM001748">
    <property type="protein sequence ID" value="KJB58925.1"/>
    <property type="molecule type" value="Genomic_DNA"/>
</dbReference>